<organism evidence="2 3">
    <name type="scientific">Gigaspora rosea</name>
    <dbReference type="NCBI Taxonomy" id="44941"/>
    <lineage>
        <taxon>Eukaryota</taxon>
        <taxon>Fungi</taxon>
        <taxon>Fungi incertae sedis</taxon>
        <taxon>Mucoromycota</taxon>
        <taxon>Glomeromycotina</taxon>
        <taxon>Glomeromycetes</taxon>
        <taxon>Diversisporales</taxon>
        <taxon>Gigasporaceae</taxon>
        <taxon>Gigaspora</taxon>
    </lineage>
</organism>
<feature type="signal peptide" evidence="1">
    <location>
        <begin position="1"/>
        <end position="17"/>
    </location>
</feature>
<evidence type="ECO:0000313" key="3">
    <source>
        <dbReference type="Proteomes" id="UP000266673"/>
    </source>
</evidence>
<keyword evidence="1" id="KW-0732">Signal</keyword>
<name>A0A397TUH1_9GLOM</name>
<accession>A0A397TUH1</accession>
<dbReference type="OrthoDB" id="333024at2759"/>
<sequence length="117" mass="13210">MAVYTWTLFMQITWTLGQCPNMSVFTSALCSNMQHLISISLPGVQPYKKEKEFKPRRKRTNLNLQNNKIGSERGKALVEALCMNTMLTSLNLYENNLESDVREALAVAQLCLIPSLG</sequence>
<protein>
    <submittedName>
        <fullName evidence="2">Uncharacterized protein</fullName>
    </submittedName>
</protein>
<dbReference type="SUPFAM" id="SSF52047">
    <property type="entry name" value="RNI-like"/>
    <property type="match status" value="1"/>
</dbReference>
<proteinExistence type="predicted"/>
<gene>
    <name evidence="2" type="ORF">C2G38_2233946</name>
</gene>
<comment type="caution">
    <text evidence="2">The sequence shown here is derived from an EMBL/GenBank/DDBJ whole genome shotgun (WGS) entry which is preliminary data.</text>
</comment>
<dbReference type="AlphaFoldDB" id="A0A397TUH1"/>
<keyword evidence="3" id="KW-1185">Reference proteome</keyword>
<dbReference type="Gene3D" id="3.80.10.10">
    <property type="entry name" value="Ribonuclease Inhibitor"/>
    <property type="match status" value="1"/>
</dbReference>
<evidence type="ECO:0000313" key="2">
    <source>
        <dbReference type="EMBL" id="RIB00538.1"/>
    </source>
</evidence>
<dbReference type="EMBL" id="QKWP01004018">
    <property type="protein sequence ID" value="RIB00538.1"/>
    <property type="molecule type" value="Genomic_DNA"/>
</dbReference>
<reference evidence="2 3" key="1">
    <citation type="submission" date="2018-06" db="EMBL/GenBank/DDBJ databases">
        <title>Comparative genomics reveals the genomic features of Rhizophagus irregularis, R. cerebriforme, R. diaphanum and Gigaspora rosea, and their symbiotic lifestyle signature.</title>
        <authorList>
            <person name="Morin E."/>
            <person name="San Clemente H."/>
            <person name="Chen E.C.H."/>
            <person name="De La Providencia I."/>
            <person name="Hainaut M."/>
            <person name="Kuo A."/>
            <person name="Kohler A."/>
            <person name="Murat C."/>
            <person name="Tang N."/>
            <person name="Roy S."/>
            <person name="Loubradou J."/>
            <person name="Henrissat B."/>
            <person name="Grigoriev I.V."/>
            <person name="Corradi N."/>
            <person name="Roux C."/>
            <person name="Martin F.M."/>
        </authorList>
    </citation>
    <scope>NUCLEOTIDE SEQUENCE [LARGE SCALE GENOMIC DNA]</scope>
    <source>
        <strain evidence="2 3">DAOM 194757</strain>
    </source>
</reference>
<evidence type="ECO:0000256" key="1">
    <source>
        <dbReference type="SAM" id="SignalP"/>
    </source>
</evidence>
<dbReference type="Proteomes" id="UP000266673">
    <property type="component" value="Unassembled WGS sequence"/>
</dbReference>
<dbReference type="InterPro" id="IPR032675">
    <property type="entry name" value="LRR_dom_sf"/>
</dbReference>
<feature type="chain" id="PRO_5017178205" evidence="1">
    <location>
        <begin position="18"/>
        <end position="117"/>
    </location>
</feature>